<evidence type="ECO:0000256" key="4">
    <source>
        <dbReference type="ARBA" id="ARBA00022692"/>
    </source>
</evidence>
<dbReference type="GO" id="GO:0015421">
    <property type="term" value="F:ABC-type oligopeptide transporter activity"/>
    <property type="evidence" value="ECO:0007669"/>
    <property type="project" value="TreeGrafter"/>
</dbReference>
<feature type="domain" description="Peptidase C39" evidence="14">
    <location>
        <begin position="9"/>
        <end position="126"/>
    </location>
</feature>
<evidence type="ECO:0000259" key="14">
    <source>
        <dbReference type="PROSITE" id="PS50990"/>
    </source>
</evidence>
<dbReference type="InterPro" id="IPR027417">
    <property type="entry name" value="P-loop_NTPase"/>
</dbReference>
<reference evidence="15 16" key="1">
    <citation type="journal article" date="2018" name="Int. J. Food Microbiol.">
        <title>Growth of Carnobacterium spp. isolated from chilled vacuum-packaged meat under relevant acidic conditions.</title>
        <authorList>
            <person name="Zhang P."/>
            <person name="Badoni M."/>
            <person name="Ganzle M."/>
            <person name="Yang X."/>
        </authorList>
    </citation>
    <scope>NUCLEOTIDE SEQUENCE [LARGE SCALE GENOMIC DNA]</scope>
    <source>
        <strain evidence="15 16">B2</strain>
    </source>
</reference>
<evidence type="ECO:0000256" key="9">
    <source>
        <dbReference type="ARBA" id="ARBA00022989"/>
    </source>
</evidence>
<dbReference type="PROSITE" id="PS00211">
    <property type="entry name" value="ABC_TRANSPORTER_1"/>
    <property type="match status" value="1"/>
</dbReference>
<keyword evidence="7" id="KW-0645">Protease</keyword>
<feature type="transmembrane region" description="Helical" evidence="11">
    <location>
        <begin position="264"/>
        <end position="289"/>
    </location>
</feature>
<feature type="transmembrane region" description="Helical" evidence="11">
    <location>
        <begin position="153"/>
        <end position="173"/>
    </location>
</feature>
<dbReference type="NCBIfam" id="TIGR01846">
    <property type="entry name" value="type_I_sec_HlyB"/>
    <property type="match status" value="1"/>
</dbReference>
<comment type="subcellular location">
    <subcellularLocation>
        <location evidence="1">Cell membrane</location>
        <topology evidence="1">Multi-pass membrane protein</topology>
    </subcellularLocation>
</comment>
<dbReference type="GO" id="GO:0016887">
    <property type="term" value="F:ATP hydrolysis activity"/>
    <property type="evidence" value="ECO:0007669"/>
    <property type="project" value="InterPro"/>
</dbReference>
<evidence type="ECO:0000313" key="16">
    <source>
        <dbReference type="Proteomes" id="UP000297938"/>
    </source>
</evidence>
<dbReference type="InterPro" id="IPR011527">
    <property type="entry name" value="ABC1_TM_dom"/>
</dbReference>
<evidence type="ECO:0000313" key="15">
    <source>
        <dbReference type="EMBL" id="TFJ28992.1"/>
    </source>
</evidence>
<dbReference type="SMART" id="SM00382">
    <property type="entry name" value="AAA"/>
    <property type="match status" value="1"/>
</dbReference>
<proteinExistence type="predicted"/>
<evidence type="ECO:0000256" key="1">
    <source>
        <dbReference type="ARBA" id="ARBA00004651"/>
    </source>
</evidence>
<evidence type="ECO:0000256" key="8">
    <source>
        <dbReference type="ARBA" id="ARBA00022840"/>
    </source>
</evidence>
<dbReference type="SUPFAM" id="SSF90123">
    <property type="entry name" value="ABC transporter transmembrane region"/>
    <property type="match status" value="1"/>
</dbReference>
<evidence type="ECO:0000256" key="3">
    <source>
        <dbReference type="ARBA" id="ARBA00022475"/>
    </source>
</evidence>
<comment type="caution">
    <text evidence="15">The sequence shown here is derived from an EMBL/GenBank/DDBJ whole genome shotgun (WGS) entry which is preliminary data.</text>
</comment>
<evidence type="ECO:0000259" key="13">
    <source>
        <dbReference type="PROSITE" id="PS50929"/>
    </source>
</evidence>
<gene>
    <name evidence="15" type="ORF">CKN69_02105</name>
</gene>
<keyword evidence="2" id="KW-0813">Transport</keyword>
<dbReference type="Pfam" id="PF03412">
    <property type="entry name" value="Peptidase_C39"/>
    <property type="match status" value="1"/>
</dbReference>
<dbReference type="InterPro" id="IPR005074">
    <property type="entry name" value="Peptidase_C39"/>
</dbReference>
<dbReference type="GO" id="GO:0006508">
    <property type="term" value="P:proteolysis"/>
    <property type="evidence" value="ECO:0007669"/>
    <property type="project" value="InterPro"/>
</dbReference>
<feature type="transmembrane region" description="Helical" evidence="11">
    <location>
        <begin position="295"/>
        <end position="315"/>
    </location>
</feature>
<accession>A0A7Z8D0A5</accession>
<sequence length="710" mass="80258">MKSLGGIMKIDTGLRALLVICKFQRILADEKQIIHEFALGEKSVTSQEIMKIAKSLEFKVKKIENYRIPLVKLPVPCIGQKKNGQFFVIMKVTSKGILFFDPKVGQPKLLNIQQFDQLWNRTILLFKHKKSMREHPKFGFNWFIPTILNYKKLLIEVLVAAFTIQIVGLFSPIMTQVVVDKVLVHNSLSTLNILVIGLLIITIFELIMGIAKNYVFSITTSKIDILLSAKLFNHLLRLPLRYFETRRIGDTVARVRELENIRRFLTGTPLTSVLDSFFIIIYIAVMFFYSSQLTWITLASIPIFALLSAIATPLFKNSLDEKFDAGAEVQSFLVETVTGINTVKSLALEPVIKKRWEDYQAKYTITNFKSAILSGNVGAIGQFIQKGFDLLLLWYGANLVIDNQLSVGQLIAFRMLASRVSGPVLRLVQLWQEFQQTGISVERIGDIFNTRTEITQNSSKTRLPKIKGEIIFENVSFRYDINDPETIRQMNFKVPAGKVVGIVGRSGSGKSTLAKLIQRLYIPESGKILVDGVNISIADTVWLRRQIGVVLQENFLFNMTIRENIAINKSNASIEKVIEVAKIAGAHEFILEFPNGYDTMIGEKGSGLSGGQKQRIAIARALLLNPRILIFDEATSALDYESERIIQQNLKKISKNRTVLIIAHRLSTLKNADLIMSIDKGSLVEFGSRLDLLNRNGLFRYLYQQQEEAE</sequence>
<dbReference type="FunFam" id="3.40.50.300:FF:000221">
    <property type="entry name" value="Multidrug ABC transporter ATP-binding protein"/>
    <property type="match status" value="1"/>
</dbReference>
<dbReference type="PROSITE" id="PS50990">
    <property type="entry name" value="PEPTIDASE_C39"/>
    <property type="match status" value="1"/>
</dbReference>
<dbReference type="GO" id="GO:0005524">
    <property type="term" value="F:ATP binding"/>
    <property type="evidence" value="ECO:0007669"/>
    <property type="project" value="UniProtKB-KW"/>
</dbReference>
<dbReference type="Pfam" id="PF00664">
    <property type="entry name" value="ABC_membrane"/>
    <property type="match status" value="1"/>
</dbReference>
<dbReference type="GO" id="GO:0008234">
    <property type="term" value="F:cysteine-type peptidase activity"/>
    <property type="evidence" value="ECO:0007669"/>
    <property type="project" value="UniProtKB-KW"/>
</dbReference>
<name>A0A7Z8D0A5_CARDV</name>
<keyword evidence="6" id="KW-0378">Hydrolase</keyword>
<evidence type="ECO:0000259" key="12">
    <source>
        <dbReference type="PROSITE" id="PS50893"/>
    </source>
</evidence>
<dbReference type="GO" id="GO:0005886">
    <property type="term" value="C:plasma membrane"/>
    <property type="evidence" value="ECO:0007669"/>
    <property type="project" value="UniProtKB-SubCell"/>
</dbReference>
<keyword evidence="10 11" id="KW-0472">Membrane</keyword>
<evidence type="ECO:0000256" key="11">
    <source>
        <dbReference type="SAM" id="Phobius"/>
    </source>
</evidence>
<dbReference type="Gene3D" id="1.20.1560.10">
    <property type="entry name" value="ABC transporter type 1, transmembrane domain"/>
    <property type="match status" value="1"/>
</dbReference>
<protein>
    <submittedName>
        <fullName evidence="15">Type I secretion system permease/ATPase</fullName>
    </submittedName>
</protein>
<evidence type="ECO:0000256" key="2">
    <source>
        <dbReference type="ARBA" id="ARBA00022448"/>
    </source>
</evidence>
<dbReference type="InterPro" id="IPR010132">
    <property type="entry name" value="ATPase_T1SS_HlyB"/>
</dbReference>
<dbReference type="PANTHER" id="PTHR43394:SF1">
    <property type="entry name" value="ATP-BINDING CASSETTE SUB-FAMILY B MEMBER 10, MITOCHONDRIAL"/>
    <property type="match status" value="1"/>
</dbReference>
<dbReference type="PROSITE" id="PS50893">
    <property type="entry name" value="ABC_TRANSPORTER_2"/>
    <property type="match status" value="1"/>
</dbReference>
<evidence type="ECO:0000256" key="6">
    <source>
        <dbReference type="ARBA" id="ARBA00022801"/>
    </source>
</evidence>
<dbReference type="GO" id="GO:0030253">
    <property type="term" value="P:protein secretion by the type I secretion system"/>
    <property type="evidence" value="ECO:0007669"/>
    <property type="project" value="InterPro"/>
</dbReference>
<dbReference type="CDD" id="cd18588">
    <property type="entry name" value="ABC_6TM_CyaB_HlyB_like"/>
    <property type="match status" value="1"/>
</dbReference>
<dbReference type="PANTHER" id="PTHR43394">
    <property type="entry name" value="ATP-DEPENDENT PERMEASE MDL1, MITOCHONDRIAL"/>
    <property type="match status" value="1"/>
</dbReference>
<dbReference type="Gene3D" id="3.40.50.300">
    <property type="entry name" value="P-loop containing nucleotide triphosphate hydrolases"/>
    <property type="match status" value="1"/>
</dbReference>
<evidence type="ECO:0000256" key="5">
    <source>
        <dbReference type="ARBA" id="ARBA00022741"/>
    </source>
</evidence>
<dbReference type="InterPro" id="IPR036640">
    <property type="entry name" value="ABC1_TM_sf"/>
</dbReference>
<organism evidence="15 16">
    <name type="scientific">Carnobacterium divergens</name>
    <name type="common">Lactobacillus divergens</name>
    <dbReference type="NCBI Taxonomy" id="2748"/>
    <lineage>
        <taxon>Bacteria</taxon>
        <taxon>Bacillati</taxon>
        <taxon>Bacillota</taxon>
        <taxon>Bacilli</taxon>
        <taxon>Lactobacillales</taxon>
        <taxon>Carnobacteriaceae</taxon>
        <taxon>Carnobacterium</taxon>
    </lineage>
</organism>
<keyword evidence="9 11" id="KW-1133">Transmembrane helix</keyword>
<dbReference type="InterPro" id="IPR017871">
    <property type="entry name" value="ABC_transporter-like_CS"/>
</dbReference>
<keyword evidence="5" id="KW-0547">Nucleotide-binding</keyword>
<keyword evidence="7" id="KW-0788">Thiol protease</keyword>
<keyword evidence="4 11" id="KW-0812">Transmembrane</keyword>
<dbReference type="Proteomes" id="UP000297938">
    <property type="component" value="Unassembled WGS sequence"/>
</dbReference>
<dbReference type="PROSITE" id="PS50929">
    <property type="entry name" value="ABC_TM1F"/>
    <property type="match status" value="1"/>
</dbReference>
<keyword evidence="3" id="KW-1003">Cell membrane</keyword>
<dbReference type="SUPFAM" id="SSF52540">
    <property type="entry name" value="P-loop containing nucleoside triphosphate hydrolases"/>
    <property type="match status" value="1"/>
</dbReference>
<dbReference type="EMBL" id="NRPP01000005">
    <property type="protein sequence ID" value="TFJ28992.1"/>
    <property type="molecule type" value="Genomic_DNA"/>
</dbReference>
<dbReference type="GO" id="GO:0030256">
    <property type="term" value="C:type I protein secretion system complex"/>
    <property type="evidence" value="ECO:0007669"/>
    <property type="project" value="InterPro"/>
</dbReference>
<feature type="transmembrane region" description="Helical" evidence="11">
    <location>
        <begin position="193"/>
        <end position="211"/>
    </location>
</feature>
<evidence type="ECO:0000256" key="7">
    <source>
        <dbReference type="ARBA" id="ARBA00022807"/>
    </source>
</evidence>
<dbReference type="Gene3D" id="3.90.70.10">
    <property type="entry name" value="Cysteine proteinases"/>
    <property type="match status" value="1"/>
</dbReference>
<evidence type="ECO:0000256" key="10">
    <source>
        <dbReference type="ARBA" id="ARBA00023136"/>
    </source>
</evidence>
<dbReference type="AlphaFoldDB" id="A0A7Z8D0A5"/>
<feature type="domain" description="ABC transporter" evidence="12">
    <location>
        <begin position="470"/>
        <end position="705"/>
    </location>
</feature>
<keyword evidence="8" id="KW-0067">ATP-binding</keyword>
<feature type="domain" description="ABC transmembrane type-1" evidence="13">
    <location>
        <begin position="157"/>
        <end position="436"/>
    </location>
</feature>
<dbReference type="InterPro" id="IPR003593">
    <property type="entry name" value="AAA+_ATPase"/>
</dbReference>
<dbReference type="InterPro" id="IPR039421">
    <property type="entry name" value="Type_1_exporter"/>
</dbReference>
<dbReference type="InterPro" id="IPR003439">
    <property type="entry name" value="ABC_transporter-like_ATP-bd"/>
</dbReference>
<dbReference type="Pfam" id="PF00005">
    <property type="entry name" value="ABC_tran"/>
    <property type="match status" value="1"/>
</dbReference>